<evidence type="ECO:0000256" key="3">
    <source>
        <dbReference type="ARBA" id="ARBA00022679"/>
    </source>
</evidence>
<evidence type="ECO:0000256" key="4">
    <source>
        <dbReference type="ARBA" id="ARBA00023315"/>
    </source>
</evidence>
<dbReference type="NCBIfam" id="TIGR00651">
    <property type="entry name" value="pta"/>
    <property type="match status" value="1"/>
</dbReference>
<dbReference type="InterPro" id="IPR012147">
    <property type="entry name" value="P_Ac_Bu_trans"/>
</dbReference>
<organism evidence="6 7">
    <name type="scientific">Sinobacterium norvegicum</name>
    <dbReference type="NCBI Taxonomy" id="1641715"/>
    <lineage>
        <taxon>Bacteria</taxon>
        <taxon>Pseudomonadati</taxon>
        <taxon>Pseudomonadota</taxon>
        <taxon>Gammaproteobacteria</taxon>
        <taxon>Cellvibrionales</taxon>
        <taxon>Spongiibacteraceae</taxon>
        <taxon>Sinobacterium</taxon>
    </lineage>
</organism>
<comment type="similarity">
    <text evidence="1">Belongs to the phosphate acetyltransferase and butyryltransferase family.</text>
</comment>
<reference evidence="6" key="1">
    <citation type="submission" date="2021-12" db="EMBL/GenBank/DDBJ databases">
        <authorList>
            <person name="Rodrigo-Torres L."/>
            <person name="Arahal R. D."/>
            <person name="Lucena T."/>
        </authorList>
    </citation>
    <scope>NUCLEOTIDE SEQUENCE</scope>
    <source>
        <strain evidence="6">CECT 8267</strain>
    </source>
</reference>
<dbReference type="InterPro" id="IPR042113">
    <property type="entry name" value="P_AcTrfase_dom1"/>
</dbReference>
<comment type="caution">
    <text evidence="6">The sequence shown here is derived from an EMBL/GenBank/DDBJ whole genome shotgun (WGS) entry which is preliminary data.</text>
</comment>
<dbReference type="PANTHER" id="PTHR43356:SF1">
    <property type="entry name" value="PHOSPHATE ACETYLTRANSFERASE EUTD"/>
    <property type="match status" value="1"/>
</dbReference>
<dbReference type="PANTHER" id="PTHR43356">
    <property type="entry name" value="PHOSPHATE ACETYLTRANSFERASE"/>
    <property type="match status" value="1"/>
</dbReference>
<evidence type="ECO:0000256" key="2">
    <source>
        <dbReference type="ARBA" id="ARBA00012707"/>
    </source>
</evidence>
<dbReference type="InterPro" id="IPR050500">
    <property type="entry name" value="Phos_Acetyltrans/Butyryltrans"/>
</dbReference>
<keyword evidence="7" id="KW-1185">Reference proteome</keyword>
<evidence type="ECO:0000259" key="5">
    <source>
        <dbReference type="Pfam" id="PF01515"/>
    </source>
</evidence>
<dbReference type="PIRSF" id="PIRSF000428">
    <property type="entry name" value="P_Ac_trans"/>
    <property type="match status" value="1"/>
</dbReference>
<gene>
    <name evidence="6" type="primary">eutD</name>
    <name evidence="6" type="ORF">SIN8267_00534</name>
</gene>
<feature type="domain" description="Phosphate acetyl/butaryl transferase" evidence="5">
    <location>
        <begin position="3"/>
        <end position="321"/>
    </location>
</feature>
<dbReference type="NCBIfam" id="NF007233">
    <property type="entry name" value="PRK09653.1"/>
    <property type="match status" value="1"/>
</dbReference>
<dbReference type="Gene3D" id="3.40.50.10750">
    <property type="entry name" value="Isocitrate/Isopropylmalate dehydrogenase-like"/>
    <property type="match status" value="1"/>
</dbReference>
<evidence type="ECO:0000313" key="7">
    <source>
        <dbReference type="Proteomes" id="UP000838100"/>
    </source>
</evidence>
<dbReference type="InterPro" id="IPR002505">
    <property type="entry name" value="PTA_PTB"/>
</dbReference>
<keyword evidence="4" id="KW-0012">Acyltransferase</keyword>
<dbReference type="InterPro" id="IPR004614">
    <property type="entry name" value="P_AcTrfase"/>
</dbReference>
<name>A0ABN8EHW2_9GAMM</name>
<sequence length="325" mass="34764">MTLIEQCKESCKKNPKRVVLPDANDIRVVEAASQLSSQGLAIPVLIGNPFVLRDIAIDGGISLTGIQIINPASSAKFDAYCEAYRVKNSKKNFSQQECINALLNPLFFASMMLDQGDADFCIAGNLSTTGDVIRAALRCVGLAEKANTVSSFFIMVSPDGSEVRAFSDAAVVPLPNEDQLADITIDTANNFQRLTGISPRVALLSFSTKGSAEHPMVQKVRDAFEQVKSREPGLLVDGELQFDAAVSPDVARKKAPDSPLMGDSNVLIFPSLNAGNIAYKVAQRLCGYDALGPMLQGLAKPVHDLSRGCSADDIIDITVLASRMA</sequence>
<proteinExistence type="inferred from homology"/>
<evidence type="ECO:0000313" key="6">
    <source>
        <dbReference type="EMBL" id="CAH0990442.1"/>
    </source>
</evidence>
<keyword evidence="3" id="KW-0808">Transferase</keyword>
<dbReference type="InterPro" id="IPR042112">
    <property type="entry name" value="P_AcTrfase_dom2"/>
</dbReference>
<dbReference type="RefSeq" id="WP_237443127.1">
    <property type="nucleotide sequence ID" value="NZ_CAKLPX010000001.1"/>
</dbReference>
<dbReference type="Gene3D" id="3.40.50.10950">
    <property type="match status" value="1"/>
</dbReference>
<protein>
    <recommendedName>
        <fullName evidence="2">phosphate acetyltransferase</fullName>
        <ecNumber evidence="2">2.3.1.8</ecNumber>
    </recommendedName>
</protein>
<dbReference type="SUPFAM" id="SSF53659">
    <property type="entry name" value="Isocitrate/Isopropylmalate dehydrogenase-like"/>
    <property type="match status" value="1"/>
</dbReference>
<dbReference type="EMBL" id="CAKLPX010000001">
    <property type="protein sequence ID" value="CAH0990442.1"/>
    <property type="molecule type" value="Genomic_DNA"/>
</dbReference>
<dbReference type="EC" id="2.3.1.8" evidence="2"/>
<dbReference type="Proteomes" id="UP000838100">
    <property type="component" value="Unassembled WGS sequence"/>
</dbReference>
<dbReference type="Pfam" id="PF01515">
    <property type="entry name" value="PTA_PTB"/>
    <property type="match status" value="1"/>
</dbReference>
<accession>A0ABN8EHW2</accession>
<evidence type="ECO:0000256" key="1">
    <source>
        <dbReference type="ARBA" id="ARBA00005656"/>
    </source>
</evidence>